<evidence type="ECO:0000313" key="2">
    <source>
        <dbReference type="Proteomes" id="UP001595976"/>
    </source>
</evidence>
<gene>
    <name evidence="1" type="ORF">ACFPK2_08170</name>
</gene>
<keyword evidence="2" id="KW-1185">Reference proteome</keyword>
<proteinExistence type="predicted"/>
<name>A0ABW0F3B7_9HYPH</name>
<protein>
    <submittedName>
        <fullName evidence="1">Uncharacterized protein</fullName>
    </submittedName>
</protein>
<dbReference type="Proteomes" id="UP001595976">
    <property type="component" value="Unassembled WGS sequence"/>
</dbReference>
<reference evidence="2" key="1">
    <citation type="journal article" date="2019" name="Int. J. Syst. Evol. Microbiol.">
        <title>The Global Catalogue of Microorganisms (GCM) 10K type strain sequencing project: providing services to taxonomists for standard genome sequencing and annotation.</title>
        <authorList>
            <consortium name="The Broad Institute Genomics Platform"/>
            <consortium name="The Broad Institute Genome Sequencing Center for Infectious Disease"/>
            <person name="Wu L."/>
            <person name="Ma J."/>
        </authorList>
    </citation>
    <scope>NUCLEOTIDE SEQUENCE [LARGE SCALE GENOMIC DNA]</scope>
    <source>
        <strain evidence="2">CGMCC 1.15643</strain>
    </source>
</reference>
<accession>A0ABW0F3B7</accession>
<organism evidence="1 2">
    <name type="scientific">Bosea minatitlanensis</name>
    <dbReference type="NCBI Taxonomy" id="128782"/>
    <lineage>
        <taxon>Bacteria</taxon>
        <taxon>Pseudomonadati</taxon>
        <taxon>Pseudomonadota</taxon>
        <taxon>Alphaproteobacteria</taxon>
        <taxon>Hyphomicrobiales</taxon>
        <taxon>Boseaceae</taxon>
        <taxon>Bosea</taxon>
    </lineage>
</organism>
<dbReference type="EMBL" id="JBHSLI010000002">
    <property type="protein sequence ID" value="MFC5292966.1"/>
    <property type="molecule type" value="Genomic_DNA"/>
</dbReference>
<sequence length="84" mass="9611">MATAFRGIAHPHHKGIMLLCLAVVCKVRFQRRPMPTDDLATLDLRTRNEPSAQPCLERARVDRGWMEQRGKIYMLIPAKVEAAR</sequence>
<comment type="caution">
    <text evidence="1">The sequence shown here is derived from an EMBL/GenBank/DDBJ whole genome shotgun (WGS) entry which is preliminary data.</text>
</comment>
<dbReference type="RefSeq" id="WP_260348048.1">
    <property type="nucleotide sequence ID" value="NZ_JAOAOS010000002.1"/>
</dbReference>
<evidence type="ECO:0000313" key="1">
    <source>
        <dbReference type="EMBL" id="MFC5292966.1"/>
    </source>
</evidence>